<sequence>MVKNHRFDRGVKAMLMAVLLAAVAIAVLPIRDAAAATYGYNIVSSSSVQFYVNDAPWADLHYQINSDGQQNFRMSVSGNNNTYTVNNVPSGATVRYFFTIGNSSGGAMDTSWTQFTMGSAPPPSGNWQVVWEDQFEGSGQPNASNWNYHVGNGLNPGANAFDGWGNGEWEWYRPENAYLQGGNLVIRADYNNTPTNIAGRDWYQRSARITTQGKRSWQYGRIEARIQMPNAVGSWPAFWMMGTSNDATYTSNYNAPIGYYDRMGANWSSCGEIDIMEHRNSDTVTFQNLFWDSRVGVYPWADGQNNNLPNTYGTGNVAQFHLYSIEWDASQIRWYVDRETKPNPVHTVNISAANQEEFRKPFFIILNLAVGGQFPGAQPNKADFPLYMLVDYVRVWQRT</sequence>
<evidence type="ECO:0000313" key="5">
    <source>
        <dbReference type="Proteomes" id="UP001379533"/>
    </source>
</evidence>
<organism evidence="4 5">
    <name type="scientific">Pendulispora brunnea</name>
    <dbReference type="NCBI Taxonomy" id="2905690"/>
    <lineage>
        <taxon>Bacteria</taxon>
        <taxon>Pseudomonadati</taxon>
        <taxon>Myxococcota</taxon>
        <taxon>Myxococcia</taxon>
        <taxon>Myxococcales</taxon>
        <taxon>Sorangiineae</taxon>
        <taxon>Pendulisporaceae</taxon>
        <taxon>Pendulispora</taxon>
    </lineage>
</organism>
<dbReference type="PROSITE" id="PS51762">
    <property type="entry name" value="GH16_2"/>
    <property type="match status" value="1"/>
</dbReference>
<dbReference type="SUPFAM" id="SSF49899">
    <property type="entry name" value="Concanavalin A-like lectins/glucanases"/>
    <property type="match status" value="1"/>
</dbReference>
<dbReference type="Pfam" id="PF22184">
    <property type="entry name" value="CBM_56"/>
    <property type="match status" value="1"/>
</dbReference>
<dbReference type="CDD" id="cd08023">
    <property type="entry name" value="GH16_laminarinase_like"/>
    <property type="match status" value="1"/>
</dbReference>
<dbReference type="InterPro" id="IPR013320">
    <property type="entry name" value="ConA-like_dom_sf"/>
</dbReference>
<reference evidence="4 5" key="1">
    <citation type="submission" date="2021-12" db="EMBL/GenBank/DDBJ databases">
        <title>Discovery of the Pendulisporaceae a myxobacterial family with distinct sporulation behavior and unique specialized metabolism.</title>
        <authorList>
            <person name="Garcia R."/>
            <person name="Popoff A."/>
            <person name="Bader C.D."/>
            <person name="Loehr J."/>
            <person name="Walesch S."/>
            <person name="Walt C."/>
            <person name="Boldt J."/>
            <person name="Bunk B."/>
            <person name="Haeckl F.J.F.P.J."/>
            <person name="Gunesch A.P."/>
            <person name="Birkelbach J."/>
            <person name="Nuebel U."/>
            <person name="Pietschmann T."/>
            <person name="Bach T."/>
            <person name="Mueller R."/>
        </authorList>
    </citation>
    <scope>NUCLEOTIDE SEQUENCE [LARGE SCALE GENOMIC DNA]</scope>
    <source>
        <strain evidence="4 5">MSr12523</strain>
    </source>
</reference>
<dbReference type="GO" id="GO:0016787">
    <property type="term" value="F:hydrolase activity"/>
    <property type="evidence" value="ECO:0007669"/>
    <property type="project" value="UniProtKB-KW"/>
</dbReference>
<dbReference type="PROSITE" id="PS52005">
    <property type="entry name" value="CBM56"/>
    <property type="match status" value="1"/>
</dbReference>
<protein>
    <submittedName>
        <fullName evidence="4">Glycoside hydrolase family 16 protein</fullName>
    </submittedName>
</protein>
<gene>
    <name evidence="4" type="ORF">LZC95_01965</name>
</gene>
<keyword evidence="5" id="KW-1185">Reference proteome</keyword>
<dbReference type="InterPro" id="IPR000757">
    <property type="entry name" value="Beta-glucanase-like"/>
</dbReference>
<dbReference type="Pfam" id="PF00722">
    <property type="entry name" value="Glyco_hydro_16"/>
    <property type="match status" value="1"/>
</dbReference>
<evidence type="ECO:0000256" key="1">
    <source>
        <dbReference type="ARBA" id="ARBA00006865"/>
    </source>
</evidence>
<accession>A0ABZ2KAA7</accession>
<evidence type="ECO:0000259" key="2">
    <source>
        <dbReference type="PROSITE" id="PS51762"/>
    </source>
</evidence>
<dbReference type="PANTHER" id="PTHR10963">
    <property type="entry name" value="GLYCOSYL HYDROLASE-RELATED"/>
    <property type="match status" value="1"/>
</dbReference>
<keyword evidence="4" id="KW-0378">Hydrolase</keyword>
<evidence type="ECO:0000313" key="4">
    <source>
        <dbReference type="EMBL" id="WXA95608.1"/>
    </source>
</evidence>
<comment type="similarity">
    <text evidence="1">Belongs to the glycosyl hydrolase 16 family.</text>
</comment>
<name>A0ABZ2KAA7_9BACT</name>
<dbReference type="Proteomes" id="UP001379533">
    <property type="component" value="Chromosome"/>
</dbReference>
<proteinExistence type="inferred from homology"/>
<dbReference type="EMBL" id="CP089982">
    <property type="protein sequence ID" value="WXA95608.1"/>
    <property type="molecule type" value="Genomic_DNA"/>
</dbReference>
<dbReference type="Gene3D" id="2.60.120.200">
    <property type="match status" value="1"/>
</dbReference>
<feature type="domain" description="GH16" evidence="2">
    <location>
        <begin position="115"/>
        <end position="399"/>
    </location>
</feature>
<dbReference type="RefSeq" id="WP_394846214.1">
    <property type="nucleotide sequence ID" value="NZ_CP089982.1"/>
</dbReference>
<dbReference type="PANTHER" id="PTHR10963:SF55">
    <property type="entry name" value="GLYCOSIDE HYDROLASE FAMILY 16 PROTEIN"/>
    <property type="match status" value="1"/>
</dbReference>
<dbReference type="InterPro" id="IPR050546">
    <property type="entry name" value="Glycosyl_Hydrlase_16"/>
</dbReference>
<dbReference type="InterPro" id="IPR047569">
    <property type="entry name" value="CBM56"/>
</dbReference>
<evidence type="ECO:0000259" key="3">
    <source>
        <dbReference type="PROSITE" id="PS52005"/>
    </source>
</evidence>
<feature type="domain" description="CBM56" evidence="3">
    <location>
        <begin position="27"/>
        <end position="117"/>
    </location>
</feature>